<organism evidence="2 3">
    <name type="scientific">Clostridium disporicum</name>
    <dbReference type="NCBI Taxonomy" id="84024"/>
    <lineage>
        <taxon>Bacteria</taxon>
        <taxon>Bacillati</taxon>
        <taxon>Bacillota</taxon>
        <taxon>Clostridia</taxon>
        <taxon>Eubacteriales</taxon>
        <taxon>Clostridiaceae</taxon>
        <taxon>Clostridium</taxon>
    </lineage>
</organism>
<dbReference type="AlphaFoldDB" id="A0A173YN78"/>
<gene>
    <name evidence="2" type="ORF">ERS852471_00266</name>
</gene>
<proteinExistence type="predicted"/>
<dbReference type="EMBL" id="CYZX01000002">
    <property type="protein sequence ID" value="CUN64646.1"/>
    <property type="molecule type" value="Genomic_DNA"/>
</dbReference>
<dbReference type="Proteomes" id="UP000095594">
    <property type="component" value="Unassembled WGS sequence"/>
</dbReference>
<dbReference type="RefSeq" id="WP_055263159.1">
    <property type="nucleotide sequence ID" value="NZ_CABIXQ010000002.1"/>
</dbReference>
<dbReference type="Pfam" id="PF05239">
    <property type="entry name" value="PRC"/>
    <property type="match status" value="1"/>
</dbReference>
<protein>
    <submittedName>
        <fullName evidence="2">PRC-barrel domain-containing protein</fullName>
    </submittedName>
</protein>
<evidence type="ECO:0000313" key="3">
    <source>
        <dbReference type="Proteomes" id="UP000095594"/>
    </source>
</evidence>
<name>A0A173YN78_9CLOT</name>
<accession>A0A173YN78</accession>
<sequence>MFKTRDFYLMKVYDTNGKYLGAISDIAIDFDEGSIIGFIISSLSIFSKKNFIKKESILSLEDVLIVSSIESYKGLTFNNIKFMDVIDNKNVMKGVLEDLIIDKDTFTVKGMIISSGVIDTMFKGKEIILSSGCVLCEKFILYKGKDYIRLKTLPHNLGGIIS</sequence>
<reference evidence="2 3" key="1">
    <citation type="submission" date="2015-09" db="EMBL/GenBank/DDBJ databases">
        <authorList>
            <consortium name="Pathogen Informatics"/>
        </authorList>
    </citation>
    <scope>NUCLEOTIDE SEQUENCE [LARGE SCALE GENOMIC DNA]</scope>
    <source>
        <strain evidence="2 3">2789STDY5834856</strain>
    </source>
</reference>
<dbReference type="Gene3D" id="2.30.30.240">
    <property type="entry name" value="PRC-barrel domain"/>
    <property type="match status" value="2"/>
</dbReference>
<dbReference type="InterPro" id="IPR011033">
    <property type="entry name" value="PRC_barrel-like_sf"/>
</dbReference>
<evidence type="ECO:0000259" key="1">
    <source>
        <dbReference type="Pfam" id="PF05239"/>
    </source>
</evidence>
<dbReference type="SUPFAM" id="SSF50346">
    <property type="entry name" value="PRC-barrel domain"/>
    <property type="match status" value="2"/>
</dbReference>
<dbReference type="OrthoDB" id="1716342at2"/>
<dbReference type="InterPro" id="IPR027275">
    <property type="entry name" value="PRC-brl_dom"/>
</dbReference>
<feature type="domain" description="PRC-barrel" evidence="1">
    <location>
        <begin position="2"/>
        <end position="66"/>
    </location>
</feature>
<evidence type="ECO:0000313" key="2">
    <source>
        <dbReference type="EMBL" id="CUN64646.1"/>
    </source>
</evidence>